<dbReference type="PROSITE" id="PS51186">
    <property type="entry name" value="GNAT"/>
    <property type="match status" value="1"/>
</dbReference>
<dbReference type="SUPFAM" id="SSF55729">
    <property type="entry name" value="Acyl-CoA N-acyltransferases (Nat)"/>
    <property type="match status" value="1"/>
</dbReference>
<dbReference type="PANTHER" id="PTHR42919">
    <property type="entry name" value="N-ALPHA-ACETYLTRANSFERASE"/>
    <property type="match status" value="1"/>
</dbReference>
<sequence length="158" mass="17373">MPFDPSFRIQLLSGEDIAAMRGMLAMFGDAFDERATYTRDQPDDAYLAALLSSETFIAVAAMSEATVVGGLAAYVLPKFEQARKEIYIYDLAVHASFRRRGIATAMIEELKNAARARSAYVIYVQADHGDDAAIALYTKLGVREDVLHFDIPLDGKDG</sequence>
<evidence type="ECO:0000313" key="2">
    <source>
        <dbReference type="EMBL" id="MEJ8847251.1"/>
    </source>
</evidence>
<feature type="domain" description="N-acetyltransferase" evidence="1">
    <location>
        <begin position="7"/>
        <end position="158"/>
    </location>
</feature>
<dbReference type="InterPro" id="IPR016181">
    <property type="entry name" value="Acyl_CoA_acyltransferase"/>
</dbReference>
<evidence type="ECO:0000259" key="1">
    <source>
        <dbReference type="PROSITE" id="PS51186"/>
    </source>
</evidence>
<protein>
    <submittedName>
        <fullName evidence="2">AAC(3)-I family aminoglycoside N-acetyltransferase</fullName>
    </submittedName>
</protein>
<dbReference type="InterPro" id="IPR051556">
    <property type="entry name" value="N-term/lysine_N-AcTrnsfr"/>
</dbReference>
<dbReference type="RefSeq" id="WP_340342391.1">
    <property type="nucleotide sequence ID" value="NZ_JBBKZT010000004.1"/>
</dbReference>
<dbReference type="InterPro" id="IPR000182">
    <property type="entry name" value="GNAT_dom"/>
</dbReference>
<organism evidence="2 3">
    <name type="scientific">Variovorax rhizosphaerae</name>
    <dbReference type="NCBI Taxonomy" id="1836200"/>
    <lineage>
        <taxon>Bacteria</taxon>
        <taxon>Pseudomonadati</taxon>
        <taxon>Pseudomonadota</taxon>
        <taxon>Betaproteobacteria</taxon>
        <taxon>Burkholderiales</taxon>
        <taxon>Comamonadaceae</taxon>
        <taxon>Variovorax</taxon>
    </lineage>
</organism>
<gene>
    <name evidence="2" type="ORF">WKW82_11355</name>
</gene>
<dbReference type="Proteomes" id="UP001385892">
    <property type="component" value="Unassembled WGS sequence"/>
</dbReference>
<reference evidence="2 3" key="1">
    <citation type="submission" date="2024-03" db="EMBL/GenBank/DDBJ databases">
        <title>Novel species of the genus Variovorax.</title>
        <authorList>
            <person name="Liu Q."/>
            <person name="Xin Y.-H."/>
        </authorList>
    </citation>
    <scope>NUCLEOTIDE SEQUENCE [LARGE SCALE GENOMIC DNA]</scope>
    <source>
        <strain evidence="2 3">KACC 18900</strain>
    </source>
</reference>
<dbReference type="Gene3D" id="3.40.630.30">
    <property type="match status" value="1"/>
</dbReference>
<dbReference type="NCBIfam" id="NF033083">
    <property type="entry name" value="AAC_3_I"/>
    <property type="match status" value="1"/>
</dbReference>
<keyword evidence="3" id="KW-1185">Reference proteome</keyword>
<dbReference type="Pfam" id="PF00583">
    <property type="entry name" value="Acetyltransf_1"/>
    <property type="match status" value="1"/>
</dbReference>
<accession>A0ABU8WIA8</accession>
<comment type="caution">
    <text evidence="2">The sequence shown here is derived from an EMBL/GenBank/DDBJ whole genome shotgun (WGS) entry which is preliminary data.</text>
</comment>
<evidence type="ECO:0000313" key="3">
    <source>
        <dbReference type="Proteomes" id="UP001385892"/>
    </source>
</evidence>
<proteinExistence type="predicted"/>
<name>A0ABU8WIA8_9BURK</name>
<dbReference type="EMBL" id="JBBKZT010000004">
    <property type="protein sequence ID" value="MEJ8847251.1"/>
    <property type="molecule type" value="Genomic_DNA"/>
</dbReference>
<dbReference type="CDD" id="cd04301">
    <property type="entry name" value="NAT_SF"/>
    <property type="match status" value="1"/>
</dbReference>
<dbReference type="PANTHER" id="PTHR42919:SF20">
    <property type="entry name" value="GCN5-RELATED N-ACETYLTRANSFERASE 10, CHLOROPLASTIC"/>
    <property type="match status" value="1"/>
</dbReference>